<gene>
    <name evidence="2" type="ORF">ALC60_02212</name>
</gene>
<feature type="compositionally biased region" description="Low complexity" evidence="1">
    <location>
        <begin position="64"/>
        <end position="74"/>
    </location>
</feature>
<dbReference type="Proteomes" id="UP000075809">
    <property type="component" value="Unassembled WGS sequence"/>
</dbReference>
<accession>A0A151XDY1</accession>
<keyword evidence="3" id="KW-1185">Reference proteome</keyword>
<feature type="region of interest" description="Disordered" evidence="1">
    <location>
        <begin position="51"/>
        <end position="94"/>
    </location>
</feature>
<name>A0A151XDY1_9HYME</name>
<protein>
    <submittedName>
        <fullName evidence="2">Uncharacterized protein</fullName>
    </submittedName>
</protein>
<evidence type="ECO:0000313" key="3">
    <source>
        <dbReference type="Proteomes" id="UP000075809"/>
    </source>
</evidence>
<organism evidence="2 3">
    <name type="scientific">Mycetomoellerius zeteki</name>
    <dbReference type="NCBI Taxonomy" id="64791"/>
    <lineage>
        <taxon>Eukaryota</taxon>
        <taxon>Metazoa</taxon>
        <taxon>Ecdysozoa</taxon>
        <taxon>Arthropoda</taxon>
        <taxon>Hexapoda</taxon>
        <taxon>Insecta</taxon>
        <taxon>Pterygota</taxon>
        <taxon>Neoptera</taxon>
        <taxon>Endopterygota</taxon>
        <taxon>Hymenoptera</taxon>
        <taxon>Apocrita</taxon>
        <taxon>Aculeata</taxon>
        <taxon>Formicoidea</taxon>
        <taxon>Formicidae</taxon>
        <taxon>Myrmicinae</taxon>
        <taxon>Mycetomoellerius</taxon>
    </lineage>
</organism>
<dbReference type="AlphaFoldDB" id="A0A151XDY1"/>
<reference evidence="2 3" key="1">
    <citation type="submission" date="2015-09" db="EMBL/GenBank/DDBJ databases">
        <title>Trachymyrmex zeteki WGS genome.</title>
        <authorList>
            <person name="Nygaard S."/>
            <person name="Hu H."/>
            <person name="Boomsma J."/>
            <person name="Zhang G."/>
        </authorList>
    </citation>
    <scope>NUCLEOTIDE SEQUENCE [LARGE SCALE GENOMIC DNA]</scope>
    <source>
        <strain evidence="2">Tzet28-1</strain>
        <tissue evidence="2">Whole body</tissue>
    </source>
</reference>
<evidence type="ECO:0000256" key="1">
    <source>
        <dbReference type="SAM" id="MobiDB-lite"/>
    </source>
</evidence>
<sequence length="116" mass="12518">MEKPGSRTELARGFARTGLHALYLLGGDERRDVRGDRRRVYLTMTTGEMKKLAGSPSTTSGVPSAVRSARCSSSARERNEYLVRSRSDRPAASDGYAGCSGLLSTHARVPVVSCKV</sequence>
<proteinExistence type="predicted"/>
<evidence type="ECO:0000313" key="2">
    <source>
        <dbReference type="EMBL" id="KYQ58567.1"/>
    </source>
</evidence>
<feature type="compositionally biased region" description="Basic and acidic residues" evidence="1">
    <location>
        <begin position="75"/>
        <end position="91"/>
    </location>
</feature>
<dbReference type="EMBL" id="KQ982254">
    <property type="protein sequence ID" value="KYQ58567.1"/>
    <property type="molecule type" value="Genomic_DNA"/>
</dbReference>